<comment type="caution">
    <text evidence="10">The sequence shown here is derived from an EMBL/GenBank/DDBJ whole genome shotgun (WGS) entry which is preliminary data.</text>
</comment>
<dbReference type="Gene3D" id="3.10.450.70">
    <property type="entry name" value="Disulphide bond isomerase, DsbC/G, N-terminal"/>
    <property type="match status" value="1"/>
</dbReference>
<comment type="subcellular location">
    <subcellularLocation>
        <location evidence="1 7">Periplasm</location>
    </subcellularLocation>
</comment>
<dbReference type="Proteomes" id="UP000029843">
    <property type="component" value="Unassembled WGS sequence"/>
</dbReference>
<dbReference type="InterPro" id="IPR033954">
    <property type="entry name" value="DiS-bond_Isoase_DsbC/G"/>
</dbReference>
<protein>
    <recommendedName>
        <fullName evidence="7">Thiol:disulfide interchange protein</fullName>
    </recommendedName>
</protein>
<dbReference type="RefSeq" id="WP_052056189.1">
    <property type="nucleotide sequence ID" value="NZ_JQED01000003.1"/>
</dbReference>
<keyword evidence="5" id="KW-1015">Disulfide bond</keyword>
<keyword evidence="4 7" id="KW-0574">Periplasm</keyword>
<comment type="function">
    <text evidence="7">Required for disulfide bond formation in some periplasmic proteins. Acts by transferring its disulfide bond to other proteins and is reduced in the process.</text>
</comment>
<evidence type="ECO:0000256" key="7">
    <source>
        <dbReference type="RuleBase" id="RU364038"/>
    </source>
</evidence>
<sequence precursor="true">MFKTFIISAVFATLTLPLLLQSAIAAGETSTSPTLAKSVSKNTVLDADFLKEKINSSIGLTVVKVEETALPGIALLVTNQGLFYASYDGEFFIQGKVYNLGATVTDIGEKSLAKVRLDGLKNFEDNMIVYKAENEKYVVSVFTDITCGYCRKMHEQMAEYNARGITFRYLAYPRAGIKDQSGNLTQGFKDLRSVWCNEDNATALTKAKSGTGIAYRICEAPIEAQFKFGRQIGVSGTPAIIFSNGMMVPGYQPPVQLEELLKNT</sequence>
<dbReference type="InterPro" id="IPR018950">
    <property type="entry name" value="DiS-bond_isomerase_DsbC/G_N"/>
</dbReference>
<reference evidence="10 11" key="1">
    <citation type="submission" date="2014-08" db="EMBL/GenBank/DDBJ databases">
        <title>Genomic and Phenotypic Diversity of Colwellia psychrerythraea strains from Disparate Marine Basins.</title>
        <authorList>
            <person name="Techtmann S.M."/>
            <person name="Stelling S.C."/>
            <person name="Utturkar S.M."/>
            <person name="Alshibli N."/>
            <person name="Harris A."/>
            <person name="Brown S.D."/>
            <person name="Hazen T.C."/>
        </authorList>
    </citation>
    <scope>NUCLEOTIDE SEQUENCE [LARGE SCALE GENOMIC DNA]</scope>
    <source>
        <strain evidence="10 11">ND2E</strain>
    </source>
</reference>
<organism evidence="10 11">
    <name type="scientific">Colwellia psychrerythraea</name>
    <name type="common">Vibrio psychroerythus</name>
    <dbReference type="NCBI Taxonomy" id="28229"/>
    <lineage>
        <taxon>Bacteria</taxon>
        <taxon>Pseudomonadati</taxon>
        <taxon>Pseudomonadota</taxon>
        <taxon>Gammaproteobacteria</taxon>
        <taxon>Alteromonadales</taxon>
        <taxon>Colwelliaceae</taxon>
        <taxon>Colwellia</taxon>
    </lineage>
</organism>
<dbReference type="EMBL" id="JQED01000003">
    <property type="protein sequence ID" value="KGJ95618.1"/>
    <property type="molecule type" value="Genomic_DNA"/>
</dbReference>
<dbReference type="Pfam" id="PF13098">
    <property type="entry name" value="Thioredoxin_2"/>
    <property type="match status" value="1"/>
</dbReference>
<evidence type="ECO:0000256" key="1">
    <source>
        <dbReference type="ARBA" id="ARBA00004418"/>
    </source>
</evidence>
<dbReference type="SUPFAM" id="SSF52833">
    <property type="entry name" value="Thioredoxin-like"/>
    <property type="match status" value="1"/>
</dbReference>
<proteinExistence type="inferred from homology"/>
<dbReference type="InterPro" id="IPR009094">
    <property type="entry name" value="DiS-bond_isomerase_DsbC/G_N_sf"/>
</dbReference>
<dbReference type="NCBIfam" id="NF008129">
    <property type="entry name" value="PRK10877.1"/>
    <property type="match status" value="1"/>
</dbReference>
<dbReference type="CDD" id="cd03020">
    <property type="entry name" value="DsbA_DsbC_DsbG"/>
    <property type="match status" value="1"/>
</dbReference>
<evidence type="ECO:0000256" key="4">
    <source>
        <dbReference type="ARBA" id="ARBA00022764"/>
    </source>
</evidence>
<evidence type="ECO:0000256" key="2">
    <source>
        <dbReference type="ARBA" id="ARBA00009813"/>
    </source>
</evidence>
<dbReference type="InterPro" id="IPR051470">
    <property type="entry name" value="Thiol:disulfide_interchange"/>
</dbReference>
<dbReference type="PATRIC" id="fig|28229.4.peg.401"/>
<evidence type="ECO:0000313" key="10">
    <source>
        <dbReference type="EMBL" id="KGJ95618.1"/>
    </source>
</evidence>
<evidence type="ECO:0000313" key="11">
    <source>
        <dbReference type="Proteomes" id="UP000029843"/>
    </source>
</evidence>
<dbReference type="SUPFAM" id="SSF54423">
    <property type="entry name" value="DsbC/DsbG N-terminal domain-like"/>
    <property type="match status" value="1"/>
</dbReference>
<evidence type="ECO:0000256" key="3">
    <source>
        <dbReference type="ARBA" id="ARBA00022729"/>
    </source>
</evidence>
<keyword evidence="6 7" id="KW-0676">Redox-active center</keyword>
<dbReference type="InterPro" id="IPR036249">
    <property type="entry name" value="Thioredoxin-like_sf"/>
</dbReference>
<dbReference type="Gene3D" id="3.40.30.10">
    <property type="entry name" value="Glutaredoxin"/>
    <property type="match status" value="1"/>
</dbReference>
<dbReference type="Pfam" id="PF10411">
    <property type="entry name" value="DsbC_N"/>
    <property type="match status" value="1"/>
</dbReference>
<keyword evidence="3 7" id="KW-0732">Signal</keyword>
<dbReference type="InterPro" id="IPR012336">
    <property type="entry name" value="Thioredoxin-like_fold"/>
</dbReference>
<evidence type="ECO:0000259" key="8">
    <source>
        <dbReference type="Pfam" id="PF10411"/>
    </source>
</evidence>
<dbReference type="PROSITE" id="PS00194">
    <property type="entry name" value="THIOREDOXIN_1"/>
    <property type="match status" value="1"/>
</dbReference>
<dbReference type="AlphaFoldDB" id="A0A099L190"/>
<dbReference type="PANTHER" id="PTHR35272:SF3">
    <property type="entry name" value="THIOL:DISULFIDE INTERCHANGE PROTEIN DSBC"/>
    <property type="match status" value="1"/>
</dbReference>
<feature type="domain" description="Disulphide bond isomerase DsbC/G N-terminal" evidence="8">
    <location>
        <begin position="50"/>
        <end position="101"/>
    </location>
</feature>
<evidence type="ECO:0000256" key="6">
    <source>
        <dbReference type="ARBA" id="ARBA00023284"/>
    </source>
</evidence>
<feature type="chain" id="PRO_5010002086" description="Thiol:disulfide interchange protein" evidence="7">
    <location>
        <begin position="26"/>
        <end position="264"/>
    </location>
</feature>
<evidence type="ECO:0000256" key="5">
    <source>
        <dbReference type="ARBA" id="ARBA00023157"/>
    </source>
</evidence>
<dbReference type="InterPro" id="IPR017937">
    <property type="entry name" value="Thioredoxin_CS"/>
</dbReference>
<feature type="signal peptide" evidence="7">
    <location>
        <begin position="1"/>
        <end position="25"/>
    </location>
</feature>
<dbReference type="OrthoDB" id="12976at2"/>
<name>A0A099L190_COLPS</name>
<evidence type="ECO:0000259" key="9">
    <source>
        <dbReference type="Pfam" id="PF13098"/>
    </source>
</evidence>
<dbReference type="PANTHER" id="PTHR35272">
    <property type="entry name" value="THIOL:DISULFIDE INTERCHANGE PROTEIN DSBC-RELATED"/>
    <property type="match status" value="1"/>
</dbReference>
<feature type="domain" description="Thioredoxin-like fold" evidence="9">
    <location>
        <begin position="132"/>
        <end position="261"/>
    </location>
</feature>
<accession>A0A099L190</accession>
<comment type="similarity">
    <text evidence="2 7">Belongs to the thioredoxin family. DsbC subfamily.</text>
</comment>
<dbReference type="GO" id="GO:0042597">
    <property type="term" value="C:periplasmic space"/>
    <property type="evidence" value="ECO:0007669"/>
    <property type="project" value="UniProtKB-SubCell"/>
</dbReference>
<gene>
    <name evidence="10" type="ORF">ND2E_1400</name>
</gene>